<name>A0A5C5XMG0_9PLAN</name>
<dbReference type="Proteomes" id="UP000316095">
    <property type="component" value="Unassembled WGS sequence"/>
</dbReference>
<evidence type="ECO:0000313" key="1">
    <source>
        <dbReference type="EMBL" id="TWT64347.1"/>
    </source>
</evidence>
<proteinExistence type="predicted"/>
<protein>
    <submittedName>
        <fullName evidence="1">Uncharacterized protein</fullName>
    </submittedName>
</protein>
<gene>
    <name evidence="1" type="ORF">Pan54_51090</name>
</gene>
<comment type="caution">
    <text evidence="1">The sequence shown here is derived from an EMBL/GenBank/DDBJ whole genome shotgun (WGS) entry which is preliminary data.</text>
</comment>
<evidence type="ECO:0000313" key="2">
    <source>
        <dbReference type="Proteomes" id="UP000316095"/>
    </source>
</evidence>
<accession>A0A5C5XMG0</accession>
<reference evidence="1 2" key="1">
    <citation type="submission" date="2019-02" db="EMBL/GenBank/DDBJ databases">
        <title>Deep-cultivation of Planctomycetes and their phenomic and genomic characterization uncovers novel biology.</title>
        <authorList>
            <person name="Wiegand S."/>
            <person name="Jogler M."/>
            <person name="Boedeker C."/>
            <person name="Pinto D."/>
            <person name="Vollmers J."/>
            <person name="Rivas-Marin E."/>
            <person name="Kohn T."/>
            <person name="Peeters S.H."/>
            <person name="Heuer A."/>
            <person name="Rast P."/>
            <person name="Oberbeckmann S."/>
            <person name="Bunk B."/>
            <person name="Jeske O."/>
            <person name="Meyerdierks A."/>
            <person name="Storesund J.E."/>
            <person name="Kallscheuer N."/>
            <person name="Luecker S."/>
            <person name="Lage O.M."/>
            <person name="Pohl T."/>
            <person name="Merkel B.J."/>
            <person name="Hornburger P."/>
            <person name="Mueller R.-W."/>
            <person name="Bruemmer F."/>
            <person name="Labrenz M."/>
            <person name="Spormann A.M."/>
            <person name="Op Den Camp H."/>
            <person name="Overmann J."/>
            <person name="Amann R."/>
            <person name="Jetten M.S.M."/>
            <person name="Mascher T."/>
            <person name="Medema M.H."/>
            <person name="Devos D.P."/>
            <person name="Kaster A.-K."/>
            <person name="Ovreas L."/>
            <person name="Rohde M."/>
            <person name="Galperin M.Y."/>
            <person name="Jogler C."/>
        </authorList>
    </citation>
    <scope>NUCLEOTIDE SEQUENCE [LARGE SCALE GENOMIC DNA]</scope>
    <source>
        <strain evidence="1 2">Pan54</strain>
    </source>
</reference>
<dbReference type="OrthoDB" id="287727at2"/>
<dbReference type="EMBL" id="SJPG01000001">
    <property type="protein sequence ID" value="TWT64347.1"/>
    <property type="molecule type" value="Genomic_DNA"/>
</dbReference>
<dbReference type="AlphaFoldDB" id="A0A5C5XMG0"/>
<sequence length="72" mass="8141">MSSPANQPLPTEILGRRVIEICPVCDGEGRVWGCDEHYTTHFSDRCERCNCIGFILDMPPNYAEADHDDVPF</sequence>
<organism evidence="1 2">
    <name type="scientific">Rubinisphaera italica</name>
    <dbReference type="NCBI Taxonomy" id="2527969"/>
    <lineage>
        <taxon>Bacteria</taxon>
        <taxon>Pseudomonadati</taxon>
        <taxon>Planctomycetota</taxon>
        <taxon>Planctomycetia</taxon>
        <taxon>Planctomycetales</taxon>
        <taxon>Planctomycetaceae</taxon>
        <taxon>Rubinisphaera</taxon>
    </lineage>
</organism>
<dbReference type="RefSeq" id="WP_146506066.1">
    <property type="nucleotide sequence ID" value="NZ_SJPG01000001.1"/>
</dbReference>
<keyword evidence="2" id="KW-1185">Reference proteome</keyword>